<evidence type="ECO:0000256" key="2">
    <source>
        <dbReference type="HAMAP-Rule" id="MF_00518"/>
    </source>
</evidence>
<dbReference type="HAMAP" id="MF_00518">
    <property type="entry name" value="Deacylase_Dtd"/>
    <property type="match status" value="1"/>
</dbReference>
<dbReference type="GO" id="GO:0106026">
    <property type="term" value="F:Gly-tRNA(Ala) deacylase activity"/>
    <property type="evidence" value="ECO:0007669"/>
    <property type="project" value="UniProtKB-UniRule"/>
</dbReference>
<protein>
    <recommendedName>
        <fullName evidence="2">D-aminoacyl-tRNA deacylase</fullName>
        <shortName evidence="2">DTD</shortName>
        <ecNumber evidence="2">3.1.1.96</ecNumber>
    </recommendedName>
    <alternativeName>
        <fullName evidence="2">Gly-tRNA(Ala) deacylase</fullName>
        <ecNumber evidence="2">3.1.1.-</ecNumber>
    </alternativeName>
</protein>
<dbReference type="Pfam" id="PF02580">
    <property type="entry name" value="Tyr_Deacylase"/>
    <property type="match status" value="1"/>
</dbReference>
<comment type="subunit">
    <text evidence="2">Homodimer.</text>
</comment>
<name>A0A0B7MJ39_9FIRM</name>
<keyword evidence="2" id="KW-0820">tRNA-binding</keyword>
<dbReference type="OrthoDB" id="9801395at2"/>
<dbReference type="AlphaFoldDB" id="A0A0B7MJ39"/>
<comment type="function">
    <text evidence="2">An aminoacyl-tRNA editing enzyme that deacylates mischarged D-aminoacyl-tRNAs. Also deacylates mischarged glycyl-tRNA(Ala), protecting cells against glycine mischarging by AlaRS. Acts via tRNA-based rather than protein-based catalysis; rejects L-amino acids rather than detecting D-amino acids in the active site. By recycling D-aminoacyl-tRNA to D-amino acids and free tRNA molecules, this enzyme counteracts the toxicity associated with the formation of D-aminoacyl-tRNA entities in vivo and helps enforce protein L-homochirality.</text>
</comment>
<dbReference type="GO" id="GO:0019478">
    <property type="term" value="P:D-amino acid catabolic process"/>
    <property type="evidence" value="ECO:0007669"/>
    <property type="project" value="UniProtKB-UniRule"/>
</dbReference>
<dbReference type="Proteomes" id="UP000046155">
    <property type="component" value="Unassembled WGS sequence"/>
</dbReference>
<dbReference type="SUPFAM" id="SSF69500">
    <property type="entry name" value="DTD-like"/>
    <property type="match status" value="1"/>
</dbReference>
<keyword evidence="2 3" id="KW-0378">Hydrolase</keyword>
<keyword evidence="4" id="KW-1185">Reference proteome</keyword>
<dbReference type="NCBIfam" id="TIGR00256">
    <property type="entry name" value="D-aminoacyl-tRNA deacylase"/>
    <property type="match status" value="1"/>
</dbReference>
<dbReference type="CDD" id="cd00563">
    <property type="entry name" value="Dtyr_deacylase"/>
    <property type="match status" value="1"/>
</dbReference>
<dbReference type="InterPro" id="IPR003732">
    <property type="entry name" value="Daa-tRNA_deacyls_DTD"/>
</dbReference>
<sequence>MRAVVQRVSRGWVRVEDQEMRPISAGLVVLIGVGKGDDESDAHYISDKILNLRIFPDQEGKFNYSVTDMAGELLVVSQFTLYGDCRKGRRPSFSDAAAPDDALSLFEKLLDFLGESGLRVVTGEFQTMMEVGIVNEGPVTILLDSKKTL</sequence>
<dbReference type="InterPro" id="IPR023509">
    <property type="entry name" value="DTD-like_sf"/>
</dbReference>
<dbReference type="GO" id="GO:0043908">
    <property type="term" value="F:Ser(Gly)-tRNA(Ala) hydrolase activity"/>
    <property type="evidence" value="ECO:0007669"/>
    <property type="project" value="UniProtKB-UniRule"/>
</dbReference>
<dbReference type="PANTHER" id="PTHR10472">
    <property type="entry name" value="D-TYROSYL-TRNA TYR DEACYLASE"/>
    <property type="match status" value="1"/>
</dbReference>
<keyword evidence="2" id="KW-0963">Cytoplasm</keyword>
<dbReference type="RefSeq" id="WP_044664247.1">
    <property type="nucleotide sequence ID" value="NZ_CDRZ01000045.1"/>
</dbReference>
<comment type="domain">
    <text evidence="2">A Gly-cisPro motif from one monomer fits into the active site of the other monomer to allow specific chiral rejection of L-amino acids.</text>
</comment>
<dbReference type="Gene3D" id="3.50.80.10">
    <property type="entry name" value="D-tyrosyl-tRNA(Tyr) deacylase"/>
    <property type="match status" value="1"/>
</dbReference>
<dbReference type="GO" id="GO:0051500">
    <property type="term" value="F:D-tyrosyl-tRNA(Tyr) deacylase activity"/>
    <property type="evidence" value="ECO:0007669"/>
    <property type="project" value="TreeGrafter"/>
</dbReference>
<evidence type="ECO:0000313" key="3">
    <source>
        <dbReference type="EMBL" id="CEO87991.1"/>
    </source>
</evidence>
<gene>
    <name evidence="2 3" type="primary">dtd</name>
    <name evidence="3" type="ORF">SSCH_1390011</name>
</gene>
<dbReference type="GO" id="GO:0000049">
    <property type="term" value="F:tRNA binding"/>
    <property type="evidence" value="ECO:0007669"/>
    <property type="project" value="UniProtKB-UniRule"/>
</dbReference>
<organism evidence="3 4">
    <name type="scientific">Syntrophaceticus schinkii</name>
    <dbReference type="NCBI Taxonomy" id="499207"/>
    <lineage>
        <taxon>Bacteria</taxon>
        <taxon>Bacillati</taxon>
        <taxon>Bacillota</taxon>
        <taxon>Clostridia</taxon>
        <taxon>Thermoanaerobacterales</taxon>
        <taxon>Thermoanaerobacterales Family III. Incertae Sedis</taxon>
        <taxon>Syntrophaceticus</taxon>
    </lineage>
</organism>
<feature type="short sequence motif" description="Gly-cisPro motif, important for rejection of L-amino acids" evidence="2">
    <location>
        <begin position="137"/>
        <end position="138"/>
    </location>
</feature>
<dbReference type="EC" id="3.1.1.96" evidence="2"/>
<dbReference type="GO" id="GO:0005737">
    <property type="term" value="C:cytoplasm"/>
    <property type="evidence" value="ECO:0007669"/>
    <property type="project" value="UniProtKB-SubCell"/>
</dbReference>
<dbReference type="EC" id="3.1.1.-" evidence="2"/>
<dbReference type="FunFam" id="3.50.80.10:FF:000001">
    <property type="entry name" value="D-aminoacyl-tRNA deacylase"/>
    <property type="match status" value="1"/>
</dbReference>
<proteinExistence type="inferred from homology"/>
<dbReference type="PANTHER" id="PTHR10472:SF5">
    <property type="entry name" value="D-AMINOACYL-TRNA DEACYLASE 1"/>
    <property type="match status" value="1"/>
</dbReference>
<comment type="subcellular location">
    <subcellularLocation>
        <location evidence="2">Cytoplasm</location>
    </subcellularLocation>
</comment>
<comment type="catalytic activity">
    <reaction evidence="2">
        <text>a D-aminoacyl-tRNA + H2O = a tRNA + a D-alpha-amino acid + H(+)</text>
        <dbReference type="Rhea" id="RHEA:13953"/>
        <dbReference type="Rhea" id="RHEA-COMP:10123"/>
        <dbReference type="Rhea" id="RHEA-COMP:10124"/>
        <dbReference type="ChEBI" id="CHEBI:15377"/>
        <dbReference type="ChEBI" id="CHEBI:15378"/>
        <dbReference type="ChEBI" id="CHEBI:59871"/>
        <dbReference type="ChEBI" id="CHEBI:78442"/>
        <dbReference type="ChEBI" id="CHEBI:79333"/>
        <dbReference type="EC" id="3.1.1.96"/>
    </reaction>
</comment>
<dbReference type="EMBL" id="CDRZ01000045">
    <property type="protein sequence ID" value="CEO87991.1"/>
    <property type="molecule type" value="Genomic_DNA"/>
</dbReference>
<comment type="catalytic activity">
    <reaction evidence="2">
        <text>glycyl-tRNA(Ala) + H2O = tRNA(Ala) + glycine + H(+)</text>
        <dbReference type="Rhea" id="RHEA:53744"/>
        <dbReference type="Rhea" id="RHEA-COMP:9657"/>
        <dbReference type="Rhea" id="RHEA-COMP:13640"/>
        <dbReference type="ChEBI" id="CHEBI:15377"/>
        <dbReference type="ChEBI" id="CHEBI:15378"/>
        <dbReference type="ChEBI" id="CHEBI:57305"/>
        <dbReference type="ChEBI" id="CHEBI:78442"/>
        <dbReference type="ChEBI" id="CHEBI:78522"/>
    </reaction>
</comment>
<comment type="similarity">
    <text evidence="1 2">Belongs to the DTD family.</text>
</comment>
<keyword evidence="2" id="KW-0694">RNA-binding</keyword>
<reference evidence="4" key="1">
    <citation type="submission" date="2015-01" db="EMBL/GenBank/DDBJ databases">
        <authorList>
            <person name="Manzoor Shahid"/>
            <person name="Zubair Saima"/>
        </authorList>
    </citation>
    <scope>NUCLEOTIDE SEQUENCE [LARGE SCALE GENOMIC DNA]</scope>
    <source>
        <strain evidence="4">Sp3</strain>
    </source>
</reference>
<evidence type="ECO:0000256" key="1">
    <source>
        <dbReference type="ARBA" id="ARBA00009673"/>
    </source>
</evidence>
<accession>A0A0B7MJ39</accession>
<evidence type="ECO:0000313" key="4">
    <source>
        <dbReference type="Proteomes" id="UP000046155"/>
    </source>
</evidence>